<dbReference type="InterPro" id="IPR016437">
    <property type="entry name" value="MCT-1/Tma20"/>
</dbReference>
<evidence type="ECO:0000256" key="1">
    <source>
        <dbReference type="ARBA" id="ARBA00004496"/>
    </source>
</evidence>
<dbReference type="PANTHER" id="PTHR22798">
    <property type="entry name" value="MCT-1 PROTEIN"/>
    <property type="match status" value="1"/>
</dbReference>
<evidence type="ECO:0000259" key="4">
    <source>
        <dbReference type="SMART" id="SM00359"/>
    </source>
</evidence>
<dbReference type="OrthoDB" id="10249667at2759"/>
<sequence length="182" mass="19848">MSFKRFQSSDCSTSTPVKASVQRYLKSSLVESNPLLAPHIDSLIPKKPPLTAYKVTSFLTLYTLNSLPILFETRDGPVLPTLRFVHQYPTLFTSCRVDSGAIPFILGGANIMCPGLVNPGSELNEDYEIGQSVVVYAEGKEHALAVGHLKMGAKEIKEVNKGMGCEVAHFIGDGLFETKSIE</sequence>
<dbReference type="PIRSF" id="PIRSF005067">
    <property type="entry name" value="Tma_RNA-bind_prd"/>
    <property type="match status" value="1"/>
</dbReference>
<dbReference type="InterPro" id="IPR002478">
    <property type="entry name" value="PUA"/>
</dbReference>
<dbReference type="Proteomes" id="UP001165085">
    <property type="component" value="Unassembled WGS sequence"/>
</dbReference>
<dbReference type="PROSITE" id="PS50890">
    <property type="entry name" value="PUA"/>
    <property type="match status" value="1"/>
</dbReference>
<feature type="domain" description="PUA" evidence="4">
    <location>
        <begin position="93"/>
        <end position="172"/>
    </location>
</feature>
<dbReference type="PANTHER" id="PTHR22798:SF0">
    <property type="entry name" value="MALIGNANT T-CELL-AMPLIFIED SEQUENCE 1"/>
    <property type="match status" value="1"/>
</dbReference>
<dbReference type="SMART" id="SM00359">
    <property type="entry name" value="PUA"/>
    <property type="match status" value="1"/>
</dbReference>
<dbReference type="GO" id="GO:0005737">
    <property type="term" value="C:cytoplasm"/>
    <property type="evidence" value="ECO:0007669"/>
    <property type="project" value="UniProtKB-SubCell"/>
</dbReference>
<dbReference type="Gene3D" id="3.10.400.20">
    <property type="match status" value="1"/>
</dbReference>
<dbReference type="InterPro" id="IPR015947">
    <property type="entry name" value="PUA-like_sf"/>
</dbReference>
<gene>
    <name evidence="5" type="ORF">TrST_g13133</name>
</gene>
<dbReference type="InterPro" id="IPR048248">
    <property type="entry name" value="PUA_eIF2d-like"/>
</dbReference>
<evidence type="ECO:0000313" key="5">
    <source>
        <dbReference type="EMBL" id="GMH98825.1"/>
    </source>
</evidence>
<dbReference type="InterPro" id="IPR041366">
    <property type="entry name" value="Pre-PUA"/>
</dbReference>
<keyword evidence="2 3" id="KW-0963">Cytoplasm</keyword>
<dbReference type="Pfam" id="PF26292">
    <property type="entry name" value="PUA_elF2D"/>
    <property type="match status" value="1"/>
</dbReference>
<proteinExistence type="predicted"/>
<reference evidence="6" key="1">
    <citation type="journal article" date="2023" name="Commun. Biol.">
        <title>Genome analysis of Parmales, the sister group of diatoms, reveals the evolutionary specialization of diatoms from phago-mixotrophs to photoautotrophs.</title>
        <authorList>
            <person name="Ban H."/>
            <person name="Sato S."/>
            <person name="Yoshikawa S."/>
            <person name="Yamada K."/>
            <person name="Nakamura Y."/>
            <person name="Ichinomiya M."/>
            <person name="Sato N."/>
            <person name="Blanc-Mathieu R."/>
            <person name="Endo H."/>
            <person name="Kuwata A."/>
            <person name="Ogata H."/>
        </authorList>
    </citation>
    <scope>NUCLEOTIDE SEQUENCE [LARGE SCALE GENOMIC DNA]</scope>
    <source>
        <strain evidence="6">NIES 3701</strain>
    </source>
</reference>
<organism evidence="5 6">
    <name type="scientific">Triparma strigata</name>
    <dbReference type="NCBI Taxonomy" id="1606541"/>
    <lineage>
        <taxon>Eukaryota</taxon>
        <taxon>Sar</taxon>
        <taxon>Stramenopiles</taxon>
        <taxon>Ochrophyta</taxon>
        <taxon>Bolidophyceae</taxon>
        <taxon>Parmales</taxon>
        <taxon>Triparmaceae</taxon>
        <taxon>Triparma</taxon>
    </lineage>
</organism>
<dbReference type="SUPFAM" id="SSF88697">
    <property type="entry name" value="PUA domain-like"/>
    <property type="match status" value="1"/>
</dbReference>
<dbReference type="Pfam" id="PF17832">
    <property type="entry name" value="Pre-PUA"/>
    <property type="match status" value="1"/>
</dbReference>
<comment type="subcellular location">
    <subcellularLocation>
        <location evidence="1 3">Cytoplasm</location>
    </subcellularLocation>
</comment>
<dbReference type="AlphaFoldDB" id="A0A9W7F1Q1"/>
<evidence type="ECO:0000256" key="2">
    <source>
        <dbReference type="ARBA" id="ARBA00022490"/>
    </source>
</evidence>
<accession>A0A9W7F1Q1</accession>
<dbReference type="NCBIfam" id="TIGR00451">
    <property type="entry name" value="unchar_dom_2"/>
    <property type="match status" value="1"/>
</dbReference>
<dbReference type="CDD" id="cd21155">
    <property type="entry name" value="PUA_MCTS-1-like"/>
    <property type="match status" value="1"/>
</dbReference>
<dbReference type="GO" id="GO:0003723">
    <property type="term" value="F:RNA binding"/>
    <property type="evidence" value="ECO:0007669"/>
    <property type="project" value="InterPro"/>
</dbReference>
<dbReference type="InterPro" id="IPR004521">
    <property type="entry name" value="Uncharacterised_CHP00451"/>
</dbReference>
<protein>
    <recommendedName>
        <fullName evidence="4">PUA domain-containing protein</fullName>
    </recommendedName>
</protein>
<dbReference type="EMBL" id="BRXY01000535">
    <property type="protein sequence ID" value="GMH98825.1"/>
    <property type="molecule type" value="Genomic_DNA"/>
</dbReference>
<keyword evidence="6" id="KW-1185">Reference proteome</keyword>
<comment type="caution">
    <text evidence="5">The sequence shown here is derived from an EMBL/GenBank/DDBJ whole genome shotgun (WGS) entry which is preliminary data.</text>
</comment>
<name>A0A9W7F1Q1_9STRA</name>
<evidence type="ECO:0000313" key="6">
    <source>
        <dbReference type="Proteomes" id="UP001165085"/>
    </source>
</evidence>
<evidence type="ECO:0000256" key="3">
    <source>
        <dbReference type="PIRNR" id="PIRNR005067"/>
    </source>
</evidence>
<dbReference type="GO" id="GO:0001731">
    <property type="term" value="P:formation of translation preinitiation complex"/>
    <property type="evidence" value="ECO:0007669"/>
    <property type="project" value="TreeGrafter"/>
</dbReference>